<accession>C9LG95</accession>
<dbReference type="STRING" id="626522.GCWU000325_01237"/>
<name>C9LG95_9BACT</name>
<dbReference type="EMBL" id="ACIJ02000018">
    <property type="protein sequence ID" value="EEX71703.1"/>
    <property type="molecule type" value="Genomic_DNA"/>
</dbReference>
<evidence type="ECO:0000313" key="2">
    <source>
        <dbReference type="Proteomes" id="UP000003460"/>
    </source>
</evidence>
<reference evidence="1" key="1">
    <citation type="submission" date="2009-09" db="EMBL/GenBank/DDBJ databases">
        <authorList>
            <person name="Weinstock G."/>
            <person name="Sodergren E."/>
            <person name="Clifton S."/>
            <person name="Fulton L."/>
            <person name="Fulton B."/>
            <person name="Courtney L."/>
            <person name="Fronick C."/>
            <person name="Harrison M."/>
            <person name="Strong C."/>
            <person name="Farmer C."/>
            <person name="Delahaunty K."/>
            <person name="Markovic C."/>
            <person name="Hall O."/>
            <person name="Minx P."/>
            <person name="Tomlinson C."/>
            <person name="Mitreva M."/>
            <person name="Nelson J."/>
            <person name="Hou S."/>
            <person name="Wollam A."/>
            <person name="Pepin K.H."/>
            <person name="Johnson M."/>
            <person name="Bhonagiri V."/>
            <person name="Nash W.E."/>
            <person name="Warren W."/>
            <person name="Chinwalla A."/>
            <person name="Mardis E.R."/>
            <person name="Wilson R.K."/>
        </authorList>
    </citation>
    <scope>NUCLEOTIDE SEQUENCE [LARGE SCALE GENOMIC DNA]</scope>
    <source>
        <strain evidence="1">ATCC 51259</strain>
    </source>
</reference>
<sequence>MQAACPESKWDQSFIARFLFENTDTGIVLSWPDIVCSGQTIVCWQQTSEEVVLSK</sequence>
<keyword evidence="2" id="KW-1185">Reference proteome</keyword>
<organism evidence="1 2">
    <name type="scientific">Alloprevotella tannerae ATCC 51259</name>
    <dbReference type="NCBI Taxonomy" id="626522"/>
    <lineage>
        <taxon>Bacteria</taxon>
        <taxon>Pseudomonadati</taxon>
        <taxon>Bacteroidota</taxon>
        <taxon>Bacteroidia</taxon>
        <taxon>Bacteroidales</taxon>
        <taxon>Prevotellaceae</taxon>
        <taxon>Alloprevotella</taxon>
    </lineage>
</organism>
<evidence type="ECO:0000313" key="1">
    <source>
        <dbReference type="EMBL" id="EEX71703.1"/>
    </source>
</evidence>
<comment type="caution">
    <text evidence="1">The sequence shown here is derived from an EMBL/GenBank/DDBJ whole genome shotgun (WGS) entry which is preliminary data.</text>
</comment>
<protein>
    <submittedName>
        <fullName evidence="1">Uncharacterized protein</fullName>
    </submittedName>
</protein>
<dbReference type="HOGENOM" id="CLU_3028598_0_0_10"/>
<gene>
    <name evidence="1" type="ORF">GCWU000325_01237</name>
</gene>
<proteinExistence type="predicted"/>
<dbReference type="AlphaFoldDB" id="C9LG95"/>
<dbReference type="Proteomes" id="UP000003460">
    <property type="component" value="Unassembled WGS sequence"/>
</dbReference>